<feature type="domain" description="SAP" evidence="2">
    <location>
        <begin position="8"/>
        <end position="42"/>
    </location>
</feature>
<dbReference type="SUPFAM" id="SSF68906">
    <property type="entry name" value="SAP domain"/>
    <property type="match status" value="1"/>
</dbReference>
<feature type="compositionally biased region" description="Basic and acidic residues" evidence="1">
    <location>
        <begin position="424"/>
        <end position="433"/>
    </location>
</feature>
<dbReference type="eggNOG" id="ENOG502S2D0">
    <property type="taxonomic scope" value="Eukaryota"/>
</dbReference>
<reference evidence="3 4" key="1">
    <citation type="journal article" date="2011" name="Proc. Natl. Acad. Sci. U.S.A.">
        <title>Genome and transcriptome analyses of the mountain pine beetle-fungal symbiont Grosmannia clavigera, a lodgepole pine pathogen.</title>
        <authorList>
            <person name="DiGuistini S."/>
            <person name="Wang Y."/>
            <person name="Liao N.Y."/>
            <person name="Taylor G."/>
            <person name="Tanguay P."/>
            <person name="Feau N."/>
            <person name="Henrissat B."/>
            <person name="Chan S.K."/>
            <person name="Hesse-Orce U."/>
            <person name="Alamouti S.M."/>
            <person name="Tsui C.K.M."/>
            <person name="Docking R.T."/>
            <person name="Levasseur A."/>
            <person name="Haridas S."/>
            <person name="Robertson G."/>
            <person name="Birol I."/>
            <person name="Holt R.A."/>
            <person name="Marra M.A."/>
            <person name="Hamelin R.C."/>
            <person name="Hirst M."/>
            <person name="Jones S.J.M."/>
            <person name="Bohlmann J."/>
            <person name="Breuil C."/>
        </authorList>
    </citation>
    <scope>NUCLEOTIDE SEQUENCE [LARGE SCALE GENOMIC DNA]</scope>
    <source>
        <strain evidence="4">kw1407 / UAMH 11150</strain>
    </source>
</reference>
<organism evidence="4">
    <name type="scientific">Grosmannia clavigera (strain kw1407 / UAMH 11150)</name>
    <name type="common">Blue stain fungus</name>
    <name type="synonym">Graphiocladiella clavigera</name>
    <dbReference type="NCBI Taxonomy" id="655863"/>
    <lineage>
        <taxon>Eukaryota</taxon>
        <taxon>Fungi</taxon>
        <taxon>Dikarya</taxon>
        <taxon>Ascomycota</taxon>
        <taxon>Pezizomycotina</taxon>
        <taxon>Sordariomycetes</taxon>
        <taxon>Sordariomycetidae</taxon>
        <taxon>Ophiostomatales</taxon>
        <taxon>Ophiostomataceae</taxon>
        <taxon>Leptographium</taxon>
    </lineage>
</organism>
<feature type="region of interest" description="Disordered" evidence="1">
    <location>
        <begin position="320"/>
        <end position="345"/>
    </location>
</feature>
<gene>
    <name evidence="3" type="ORF">CMQ_2811</name>
</gene>
<feature type="compositionally biased region" description="Acidic residues" evidence="1">
    <location>
        <begin position="45"/>
        <end position="57"/>
    </location>
</feature>
<dbReference type="Pfam" id="PF02037">
    <property type="entry name" value="SAP"/>
    <property type="match status" value="1"/>
</dbReference>
<evidence type="ECO:0000313" key="4">
    <source>
        <dbReference type="Proteomes" id="UP000007796"/>
    </source>
</evidence>
<dbReference type="InterPro" id="IPR034257">
    <property type="entry name" value="Acinus_RRM"/>
</dbReference>
<dbReference type="OrthoDB" id="5348404at2759"/>
<proteinExistence type="predicted"/>
<dbReference type="STRING" id="655863.F0XGN8"/>
<dbReference type="InterPro" id="IPR003034">
    <property type="entry name" value="SAP_dom"/>
</dbReference>
<dbReference type="PROSITE" id="PS50800">
    <property type="entry name" value="SAP"/>
    <property type="match status" value="1"/>
</dbReference>
<name>F0XGN8_GROCL</name>
<dbReference type="AlphaFoldDB" id="F0XGN8"/>
<keyword evidence="4" id="KW-1185">Reference proteome</keyword>
<dbReference type="InParanoid" id="F0XGN8"/>
<protein>
    <submittedName>
        <fullName evidence="3">Sap domain containing protein</fullName>
    </submittedName>
</protein>
<feature type="compositionally biased region" description="Basic and acidic residues" evidence="1">
    <location>
        <begin position="455"/>
        <end position="481"/>
    </location>
</feature>
<dbReference type="RefSeq" id="XP_014172364.1">
    <property type="nucleotide sequence ID" value="XM_014316889.1"/>
</dbReference>
<dbReference type="PANTHER" id="PTHR47031:SF3">
    <property type="entry name" value="SAP DOMAIN-CONTAINING PROTEIN"/>
    <property type="match status" value="1"/>
</dbReference>
<feature type="compositionally biased region" description="Gly residues" evidence="1">
    <location>
        <begin position="333"/>
        <end position="344"/>
    </location>
</feature>
<feature type="compositionally biased region" description="Basic and acidic residues" evidence="1">
    <location>
        <begin position="29"/>
        <end position="44"/>
    </location>
</feature>
<dbReference type="EMBL" id="GL629769">
    <property type="protein sequence ID" value="EFX02882.1"/>
    <property type="molecule type" value="Genomic_DNA"/>
</dbReference>
<evidence type="ECO:0000313" key="3">
    <source>
        <dbReference type="EMBL" id="EFX02882.1"/>
    </source>
</evidence>
<dbReference type="Proteomes" id="UP000007796">
    <property type="component" value="Unassembled WGS sequence"/>
</dbReference>
<sequence length="481" mass="52119">MVTAATDWSKLKVVDLKAELKKRGLSVAGRKEELVHRLSEHDSATEDAEPALVEEPETAPSTQTVDDGPHFDRGSASVEAASPDAQKRKRRSTSPPLATHGEDGSTDSKRQRVDESVEEPVADEKAEEMPAMKPESPTPAADAVEPEPLVEAASPLHDVDMDYAGTTDDGDVVVSPAIHPATPALYINNFMRPLRPAALDEHLIYLAASPAARRSSATPDPSVLVSSYLDAIRTHAFVVLSSATAAARVRSALHGRVWPDDSNRRPLWVDFVPPASVPGWIEQETSGGDTRSTLQKWEVTYTELDDGSVTTTLQVLAGFDNAPKGPRAAGGANPRGGSGAGGGRYHLDAVRTTQARPRLEYQTAHPDLAQRRLDNIQALEGPQETSAGAAGAARGDYSKNNNRYTFEDSARLVDRGPEMFDGIRPPHRERERQMAQGGGGRGGYRGRGGGGGRRPRYDDYDYRPPPRDDRDGHYGGYRDRW</sequence>
<evidence type="ECO:0000259" key="2">
    <source>
        <dbReference type="PROSITE" id="PS50800"/>
    </source>
</evidence>
<accession>F0XGN8</accession>
<dbReference type="SMART" id="SM00513">
    <property type="entry name" value="SAP"/>
    <property type="match status" value="1"/>
</dbReference>
<dbReference type="CDD" id="cd12432">
    <property type="entry name" value="RRM_ACINU"/>
    <property type="match status" value="1"/>
</dbReference>
<feature type="compositionally biased region" description="Basic and acidic residues" evidence="1">
    <location>
        <begin position="100"/>
        <end position="115"/>
    </location>
</feature>
<dbReference type="GeneID" id="25975842"/>
<dbReference type="Gene3D" id="1.10.720.30">
    <property type="entry name" value="SAP domain"/>
    <property type="match status" value="1"/>
</dbReference>
<dbReference type="InterPro" id="IPR036361">
    <property type="entry name" value="SAP_dom_sf"/>
</dbReference>
<evidence type="ECO:0000256" key="1">
    <source>
        <dbReference type="SAM" id="MobiDB-lite"/>
    </source>
</evidence>
<feature type="compositionally biased region" description="Gly residues" evidence="1">
    <location>
        <begin position="436"/>
        <end position="452"/>
    </location>
</feature>
<feature type="region of interest" description="Disordered" evidence="1">
    <location>
        <begin position="25"/>
        <end position="143"/>
    </location>
</feature>
<dbReference type="PANTHER" id="PTHR47031">
    <property type="entry name" value="SAP DNA-BINDING DOMAIN-CONTAINING PROTEIN"/>
    <property type="match status" value="1"/>
</dbReference>
<feature type="compositionally biased region" description="Low complexity" evidence="1">
    <location>
        <begin position="322"/>
        <end position="332"/>
    </location>
</feature>
<feature type="region of interest" description="Disordered" evidence="1">
    <location>
        <begin position="380"/>
        <end position="402"/>
    </location>
</feature>
<dbReference type="HOGENOM" id="CLU_016396_0_0_1"/>
<feature type="region of interest" description="Disordered" evidence="1">
    <location>
        <begin position="415"/>
        <end position="481"/>
    </location>
</feature>